<proteinExistence type="predicted"/>
<evidence type="ECO:0000313" key="2">
    <source>
        <dbReference type="EMBL" id="SCZ82112.1"/>
    </source>
</evidence>
<sequence length="60" mass="6829">QAEGAFSKVKDGLAYDRFRRRGMKKIVVDMMMVAMAINLNKLHSKIQNNQTGIIEYKKAA</sequence>
<reference evidence="2 3" key="1">
    <citation type="submission" date="2016-10" db="EMBL/GenBank/DDBJ databases">
        <authorList>
            <person name="de Groot N.N."/>
        </authorList>
    </citation>
    <scope>NUCLEOTIDE SEQUENCE [LARGE SCALE GENOMIC DNA]</scope>
    <source>
        <strain evidence="2 3">DSM 2784</strain>
    </source>
</reference>
<dbReference type="AlphaFoldDB" id="A0A1G5S6W3"/>
<dbReference type="Pfam" id="PF13751">
    <property type="entry name" value="DDE_Tnp_1_6"/>
    <property type="match status" value="1"/>
</dbReference>
<organism evidence="2 3">
    <name type="scientific">Acidaminobacter hydrogenoformans DSM 2784</name>
    <dbReference type="NCBI Taxonomy" id="1120920"/>
    <lineage>
        <taxon>Bacteria</taxon>
        <taxon>Bacillati</taxon>
        <taxon>Bacillota</taxon>
        <taxon>Clostridia</taxon>
        <taxon>Peptostreptococcales</taxon>
        <taxon>Acidaminobacteraceae</taxon>
        <taxon>Acidaminobacter</taxon>
    </lineage>
</organism>
<protein>
    <submittedName>
        <fullName evidence="2">Transposase DDE domain-containing protein</fullName>
    </submittedName>
</protein>
<dbReference type="EMBL" id="FMWL01000036">
    <property type="protein sequence ID" value="SCZ82112.1"/>
    <property type="molecule type" value="Genomic_DNA"/>
</dbReference>
<name>A0A1G5S6W3_9FIRM</name>
<evidence type="ECO:0000259" key="1">
    <source>
        <dbReference type="Pfam" id="PF13751"/>
    </source>
</evidence>
<evidence type="ECO:0000313" key="3">
    <source>
        <dbReference type="Proteomes" id="UP000199208"/>
    </source>
</evidence>
<dbReference type="InterPro" id="IPR025668">
    <property type="entry name" value="Tnp_DDE_dom"/>
</dbReference>
<dbReference type="RefSeq" id="WP_170829517.1">
    <property type="nucleotide sequence ID" value="NZ_FMWL01000036.1"/>
</dbReference>
<dbReference type="Proteomes" id="UP000199208">
    <property type="component" value="Unassembled WGS sequence"/>
</dbReference>
<feature type="non-terminal residue" evidence="2">
    <location>
        <position position="1"/>
    </location>
</feature>
<accession>A0A1G5S6W3</accession>
<keyword evidence="3" id="KW-1185">Reference proteome</keyword>
<gene>
    <name evidence="2" type="ORF">SAMN03080599_03381</name>
</gene>
<feature type="domain" description="Transposase DDE" evidence="1">
    <location>
        <begin position="1"/>
        <end position="43"/>
    </location>
</feature>